<keyword evidence="1" id="KW-0812">Transmembrane</keyword>
<dbReference type="Proteomes" id="UP000177349">
    <property type="component" value="Unassembled WGS sequence"/>
</dbReference>
<accession>A0A1G2BQT9</accession>
<dbReference type="Pfam" id="PF13354">
    <property type="entry name" value="Beta-lactamase2"/>
    <property type="match status" value="1"/>
</dbReference>
<dbReference type="PANTHER" id="PTHR35333">
    <property type="entry name" value="BETA-LACTAMASE"/>
    <property type="match status" value="1"/>
</dbReference>
<feature type="transmembrane region" description="Helical" evidence="1">
    <location>
        <begin position="21"/>
        <end position="45"/>
    </location>
</feature>
<reference evidence="3 4" key="1">
    <citation type="journal article" date="2016" name="Nat. Commun.">
        <title>Thousands of microbial genomes shed light on interconnected biogeochemical processes in an aquifer system.</title>
        <authorList>
            <person name="Anantharaman K."/>
            <person name="Brown C.T."/>
            <person name="Hug L.A."/>
            <person name="Sharon I."/>
            <person name="Castelle C.J."/>
            <person name="Probst A.J."/>
            <person name="Thomas B.C."/>
            <person name="Singh A."/>
            <person name="Wilkins M.J."/>
            <person name="Karaoz U."/>
            <person name="Brodie E.L."/>
            <person name="Williams K.H."/>
            <person name="Hubbard S.S."/>
            <person name="Banfield J.F."/>
        </authorList>
    </citation>
    <scope>NUCLEOTIDE SEQUENCE [LARGE SCALE GENOMIC DNA]</scope>
</reference>
<dbReference type="GO" id="GO:0046677">
    <property type="term" value="P:response to antibiotic"/>
    <property type="evidence" value="ECO:0007669"/>
    <property type="project" value="InterPro"/>
</dbReference>
<name>A0A1G2BQT9_9BACT</name>
<dbReference type="Gene3D" id="3.40.710.10">
    <property type="entry name" value="DD-peptidase/beta-lactamase superfamily"/>
    <property type="match status" value="1"/>
</dbReference>
<keyword evidence="1" id="KW-1133">Transmembrane helix</keyword>
<evidence type="ECO:0000259" key="2">
    <source>
        <dbReference type="Pfam" id="PF13354"/>
    </source>
</evidence>
<gene>
    <name evidence="3" type="ORF">A3B31_01235</name>
</gene>
<dbReference type="PANTHER" id="PTHR35333:SF3">
    <property type="entry name" value="BETA-LACTAMASE-TYPE TRANSPEPTIDASE FOLD CONTAINING PROTEIN"/>
    <property type="match status" value="1"/>
</dbReference>
<evidence type="ECO:0000313" key="3">
    <source>
        <dbReference type="EMBL" id="OGY91492.1"/>
    </source>
</evidence>
<dbReference type="EMBL" id="MHKN01000040">
    <property type="protein sequence ID" value="OGY91492.1"/>
    <property type="molecule type" value="Genomic_DNA"/>
</dbReference>
<dbReference type="GO" id="GO:0030655">
    <property type="term" value="P:beta-lactam antibiotic catabolic process"/>
    <property type="evidence" value="ECO:0007669"/>
    <property type="project" value="InterPro"/>
</dbReference>
<dbReference type="SUPFAM" id="SSF56601">
    <property type="entry name" value="beta-lactamase/transpeptidase-like"/>
    <property type="match status" value="1"/>
</dbReference>
<proteinExistence type="predicted"/>
<sequence>MNASVRDSKAQSGSLNRGKSFFVIVIVLLLMANIVTVGFLVYSYLGREDSVQQFVNEYPLLDPARNFVAQKHFIVNVQPLREDLQALVKEFGESSVSLYVEFLNTGANIAINPDIYIWPASLAKVPLAMAVMKKIEAGDWNLGNELVLLPGDRNEESGSEDSPLSEYPFGTRFTIEALLEELLINSDNTAYYMLIRNIHADELNQIVDDLGFDALFSDDGKVSAKEYSRMFRALYNASYLTREHSEMILEWLDESTFDDYLSHDLSKETRFPHKYGEKIDLRVYLDSGIVYLPNRPYLITVMVNGQPGELLDADRERAIQFMRGVSKKVYDYFTAD</sequence>
<dbReference type="InterPro" id="IPR012338">
    <property type="entry name" value="Beta-lactam/transpept-like"/>
</dbReference>
<feature type="domain" description="Beta-lactamase class A catalytic" evidence="2">
    <location>
        <begin position="97"/>
        <end position="303"/>
    </location>
</feature>
<evidence type="ECO:0000256" key="1">
    <source>
        <dbReference type="SAM" id="Phobius"/>
    </source>
</evidence>
<dbReference type="InterPro" id="IPR045155">
    <property type="entry name" value="Beta-lactam_cat"/>
</dbReference>
<dbReference type="InterPro" id="IPR000871">
    <property type="entry name" value="Beta-lactam_class-A"/>
</dbReference>
<protein>
    <recommendedName>
        <fullName evidence="2">Beta-lactamase class A catalytic domain-containing protein</fullName>
    </recommendedName>
</protein>
<dbReference type="GO" id="GO:0008800">
    <property type="term" value="F:beta-lactamase activity"/>
    <property type="evidence" value="ECO:0007669"/>
    <property type="project" value="InterPro"/>
</dbReference>
<comment type="caution">
    <text evidence="3">The sequence shown here is derived from an EMBL/GenBank/DDBJ whole genome shotgun (WGS) entry which is preliminary data.</text>
</comment>
<dbReference type="AlphaFoldDB" id="A0A1G2BQT9"/>
<evidence type="ECO:0000313" key="4">
    <source>
        <dbReference type="Proteomes" id="UP000177349"/>
    </source>
</evidence>
<organism evidence="3 4">
    <name type="scientific">Candidatus Komeilibacteria bacterium RIFCSPLOWO2_01_FULL_53_11</name>
    <dbReference type="NCBI Taxonomy" id="1798552"/>
    <lineage>
        <taxon>Bacteria</taxon>
        <taxon>Candidatus Komeiliibacteriota</taxon>
    </lineage>
</organism>
<keyword evidence="1" id="KW-0472">Membrane</keyword>